<proteinExistence type="predicted"/>
<dbReference type="Proteomes" id="UP000054995">
    <property type="component" value="Unassembled WGS sequence"/>
</dbReference>
<accession>A0A0V1FVS3</accession>
<gene>
    <name evidence="1" type="ORF">T4D_9172</name>
</gene>
<comment type="caution">
    <text evidence="1">The sequence shown here is derived from an EMBL/GenBank/DDBJ whole genome shotgun (WGS) entry which is preliminary data.</text>
</comment>
<dbReference type="EMBL" id="JYDT01000024">
    <property type="protein sequence ID" value="KRY90094.1"/>
    <property type="molecule type" value="Genomic_DNA"/>
</dbReference>
<protein>
    <submittedName>
        <fullName evidence="1">Uncharacterized protein</fullName>
    </submittedName>
</protein>
<reference evidence="1 2" key="1">
    <citation type="submission" date="2015-01" db="EMBL/GenBank/DDBJ databases">
        <title>Evolution of Trichinella species and genotypes.</title>
        <authorList>
            <person name="Korhonen P.K."/>
            <person name="Edoardo P."/>
            <person name="Giuseppe L.R."/>
            <person name="Gasser R.B."/>
        </authorList>
    </citation>
    <scope>NUCLEOTIDE SEQUENCE [LARGE SCALE GENOMIC DNA]</scope>
    <source>
        <strain evidence="1">ISS470</strain>
    </source>
</reference>
<keyword evidence="2" id="KW-1185">Reference proteome</keyword>
<organism evidence="1 2">
    <name type="scientific">Trichinella pseudospiralis</name>
    <name type="common">Parasitic roundworm</name>
    <dbReference type="NCBI Taxonomy" id="6337"/>
    <lineage>
        <taxon>Eukaryota</taxon>
        <taxon>Metazoa</taxon>
        <taxon>Ecdysozoa</taxon>
        <taxon>Nematoda</taxon>
        <taxon>Enoplea</taxon>
        <taxon>Dorylaimia</taxon>
        <taxon>Trichinellida</taxon>
        <taxon>Trichinellidae</taxon>
        <taxon>Trichinella</taxon>
    </lineage>
</organism>
<dbReference type="AlphaFoldDB" id="A0A0V1FVS3"/>
<evidence type="ECO:0000313" key="1">
    <source>
        <dbReference type="EMBL" id="KRY90094.1"/>
    </source>
</evidence>
<name>A0A0V1FVS3_TRIPS</name>
<sequence>MGFSLNHNNLLDLVMDANDGNQKCTAIWKRNGDIGNIYMYLRSWMQKLNDGVRSVDGLTSLFIYIILNGSTQSNGIERRASSMAVAEFSTCFLRSYIYLDITGSENDNYRLGYHQVRSINTCTVIRLQLLFIIWLFFTYRYFNIFTYNEPIVAIR</sequence>
<evidence type="ECO:0000313" key="2">
    <source>
        <dbReference type="Proteomes" id="UP000054995"/>
    </source>
</evidence>